<dbReference type="InterPro" id="IPR006680">
    <property type="entry name" value="Amidohydro-rel"/>
</dbReference>
<evidence type="ECO:0000259" key="8">
    <source>
        <dbReference type="Pfam" id="PF13382"/>
    </source>
</evidence>
<dbReference type="NCBIfam" id="TIGR01178">
    <property type="entry name" value="ade"/>
    <property type="match status" value="1"/>
</dbReference>
<dbReference type="InterPro" id="IPR026912">
    <property type="entry name" value="Adenine_deam_C"/>
</dbReference>
<dbReference type="InterPro" id="IPR032466">
    <property type="entry name" value="Metal_Hydrolase"/>
</dbReference>
<dbReference type="Proteomes" id="UP000015520">
    <property type="component" value="Unassembled WGS sequence"/>
</dbReference>
<dbReference type="STRING" id="1172190.M947_05175"/>
<proteinExistence type="inferred from homology"/>
<evidence type="ECO:0000259" key="7">
    <source>
        <dbReference type="Pfam" id="PF01979"/>
    </source>
</evidence>
<evidence type="ECO:0000256" key="3">
    <source>
        <dbReference type="ARBA" id="ARBA00022801"/>
    </source>
</evidence>
<reference evidence="9 10" key="1">
    <citation type="submission" date="2013-07" db="EMBL/GenBank/DDBJ databases">
        <title>Sulfurimonas hongkongensis AST-10 Genome Sequencing.</title>
        <authorList>
            <person name="Cai L."/>
            <person name="Zhang T."/>
        </authorList>
    </citation>
    <scope>NUCLEOTIDE SEQUENCE [LARGE SCALE GENOMIC DNA]</scope>
    <source>
        <strain evidence="9 10">AST-10</strain>
    </source>
</reference>
<dbReference type="PANTHER" id="PTHR11113">
    <property type="entry name" value="N-ACETYLGLUCOSAMINE-6-PHOSPHATE DEACETYLASE"/>
    <property type="match status" value="1"/>
</dbReference>
<organism evidence="9 10">
    <name type="scientific">Sulfurimonas hongkongensis</name>
    <dbReference type="NCBI Taxonomy" id="1172190"/>
    <lineage>
        <taxon>Bacteria</taxon>
        <taxon>Pseudomonadati</taxon>
        <taxon>Campylobacterota</taxon>
        <taxon>Epsilonproteobacteria</taxon>
        <taxon>Campylobacterales</taxon>
        <taxon>Sulfurimonadaceae</taxon>
        <taxon>Sulfurimonas</taxon>
    </lineage>
</organism>
<dbReference type="PANTHER" id="PTHR11113:SF2">
    <property type="entry name" value="ADENINE DEAMINASE"/>
    <property type="match status" value="1"/>
</dbReference>
<dbReference type="RefSeq" id="WP_021287305.1">
    <property type="nucleotide sequence ID" value="NZ_AUPZ01000006.1"/>
</dbReference>
<dbReference type="OrthoDB" id="9775607at2"/>
<dbReference type="Pfam" id="PF13382">
    <property type="entry name" value="Adenine_deam_C"/>
    <property type="match status" value="1"/>
</dbReference>
<dbReference type="SUPFAM" id="SSF51338">
    <property type="entry name" value="Composite domain of metallo-dependent hydrolases"/>
    <property type="match status" value="1"/>
</dbReference>
<dbReference type="SUPFAM" id="SSF51556">
    <property type="entry name" value="Metallo-dependent hydrolases"/>
    <property type="match status" value="1"/>
</dbReference>
<feature type="domain" description="Adenine deaminase C-terminal" evidence="8">
    <location>
        <begin position="372"/>
        <end position="523"/>
    </location>
</feature>
<evidence type="ECO:0000256" key="6">
    <source>
        <dbReference type="HAMAP-Rule" id="MF_01518"/>
    </source>
</evidence>
<comment type="similarity">
    <text evidence="1 6">Belongs to the metallo-dependent hydrolases superfamily. Adenine deaminase family.</text>
</comment>
<dbReference type="EC" id="3.5.4.2" evidence="2 6"/>
<dbReference type="GO" id="GO:0006146">
    <property type="term" value="P:adenine catabolic process"/>
    <property type="evidence" value="ECO:0007669"/>
    <property type="project" value="InterPro"/>
</dbReference>
<evidence type="ECO:0000256" key="2">
    <source>
        <dbReference type="ARBA" id="ARBA00012782"/>
    </source>
</evidence>
<dbReference type="EMBL" id="AUPZ01000006">
    <property type="protein sequence ID" value="EQB39718.1"/>
    <property type="molecule type" value="Genomic_DNA"/>
</dbReference>
<evidence type="ECO:0000256" key="1">
    <source>
        <dbReference type="ARBA" id="ARBA00006773"/>
    </source>
</evidence>
<dbReference type="GO" id="GO:0000034">
    <property type="term" value="F:adenine deaminase activity"/>
    <property type="evidence" value="ECO:0007669"/>
    <property type="project" value="UniProtKB-UniRule"/>
</dbReference>
<name>T0L1R7_9BACT</name>
<keyword evidence="10" id="KW-1185">Reference proteome</keyword>
<dbReference type="CDD" id="cd01295">
    <property type="entry name" value="AdeC"/>
    <property type="match status" value="1"/>
</dbReference>
<protein>
    <recommendedName>
        <fullName evidence="2 6">Adenine deaminase</fullName>
        <shortName evidence="6">Adenase</shortName>
        <shortName evidence="6">Adenine aminase</shortName>
        <ecNumber evidence="2 6">3.5.4.2</ecNumber>
    </recommendedName>
</protein>
<evidence type="ECO:0000313" key="10">
    <source>
        <dbReference type="Proteomes" id="UP000015520"/>
    </source>
</evidence>
<keyword evidence="4 6" id="KW-0464">Manganese</keyword>
<evidence type="ECO:0000313" key="9">
    <source>
        <dbReference type="EMBL" id="EQB39718.1"/>
    </source>
</evidence>
<accession>T0L1R7</accession>
<dbReference type="eggNOG" id="COG1001">
    <property type="taxonomic scope" value="Bacteria"/>
</dbReference>
<dbReference type="InterPro" id="IPR006679">
    <property type="entry name" value="Adenine_deam"/>
</dbReference>
<feature type="domain" description="Amidohydrolase-related" evidence="7">
    <location>
        <begin position="40"/>
        <end position="320"/>
    </location>
</feature>
<dbReference type="HAMAP" id="MF_01518">
    <property type="entry name" value="Adenine_deamin"/>
    <property type="match status" value="1"/>
</dbReference>
<comment type="catalytic activity">
    <reaction evidence="5 6">
        <text>adenine + H2O + H(+) = hypoxanthine + NH4(+)</text>
        <dbReference type="Rhea" id="RHEA:23688"/>
        <dbReference type="ChEBI" id="CHEBI:15377"/>
        <dbReference type="ChEBI" id="CHEBI:15378"/>
        <dbReference type="ChEBI" id="CHEBI:16708"/>
        <dbReference type="ChEBI" id="CHEBI:17368"/>
        <dbReference type="ChEBI" id="CHEBI:28938"/>
        <dbReference type="EC" id="3.5.4.2"/>
    </reaction>
</comment>
<keyword evidence="3 6" id="KW-0378">Hydrolase</keyword>
<dbReference type="InterPro" id="IPR011059">
    <property type="entry name" value="Metal-dep_hydrolase_composite"/>
</dbReference>
<dbReference type="Gene3D" id="3.20.20.140">
    <property type="entry name" value="Metal-dependent hydrolases"/>
    <property type="match status" value="1"/>
</dbReference>
<gene>
    <name evidence="6" type="primary">ade</name>
    <name evidence="9" type="ORF">M947_05175</name>
</gene>
<evidence type="ECO:0000256" key="5">
    <source>
        <dbReference type="ARBA" id="ARBA00047720"/>
    </source>
</evidence>
<dbReference type="Pfam" id="PF01979">
    <property type="entry name" value="Amidohydro_1"/>
    <property type="match status" value="1"/>
</dbReference>
<evidence type="ECO:0000256" key="4">
    <source>
        <dbReference type="ARBA" id="ARBA00023211"/>
    </source>
</evidence>
<sequence>MTIKANLIDIRNKTIKPSIVEVTDARITSIKETKEECYSYILPGFIDSHIHIESSMLVPSEFARLATLHGSVATVSDPHEIANVLGLDGVDFMLENASKTNFKFYFGASPCVPATPFETSGDILDLEAVTKLLKNPKIKFLSEVMNFPGVLANDADMMGKIAAAKNEGKPIDGHAPGLRGEDLSIYIDAGISTDHEAFTYEEALEKLQKGMKILIREGSAAKNFDALHSLIDEHHENMMFCSDDKHPDDLLKGHINEMVVRAISLGHDLFDVLEMACINPIEHYNLDVGTLRVGDSADFILVSDLKEFRVLQTVIDGKTVAQEGKTLLKSVKVNSVNKFEALTKEAKDFYLPECENMEVIQVVDHELITYEKILHKIDKDVLKIAVINRYENSAIKGIAHVKGFGLSVGAIASSVAHDSHNIIVVGCSDKAMAEAANLVLNAKGGISAVGKGESHLLRLGVGGIMSSEDAFEVASEYEAIDAFVKNTLNSTLSAPFMTLSFMALLVIPEIKLSDKGLFDGRSFHFIAPCKS</sequence>
<comment type="cofactor">
    <cofactor evidence="6">
        <name>Mn(2+)</name>
        <dbReference type="ChEBI" id="CHEBI:29035"/>
    </cofactor>
</comment>
<dbReference type="AlphaFoldDB" id="T0L1R7"/>
<dbReference type="PATRIC" id="fig|1172190.3.peg.1009"/>
<comment type="caution">
    <text evidence="9">The sequence shown here is derived from an EMBL/GenBank/DDBJ whole genome shotgun (WGS) entry which is preliminary data.</text>
</comment>